<gene>
    <name evidence="2" type="ORF">QQZ08_005255</name>
</gene>
<name>A0ABR1I4N7_9HYPO</name>
<organism evidence="2 3">
    <name type="scientific">Neonectria magnoliae</name>
    <dbReference type="NCBI Taxonomy" id="2732573"/>
    <lineage>
        <taxon>Eukaryota</taxon>
        <taxon>Fungi</taxon>
        <taxon>Dikarya</taxon>
        <taxon>Ascomycota</taxon>
        <taxon>Pezizomycotina</taxon>
        <taxon>Sordariomycetes</taxon>
        <taxon>Hypocreomycetidae</taxon>
        <taxon>Hypocreales</taxon>
        <taxon>Nectriaceae</taxon>
        <taxon>Neonectria</taxon>
    </lineage>
</organism>
<dbReference type="Proteomes" id="UP001498421">
    <property type="component" value="Unassembled WGS sequence"/>
</dbReference>
<dbReference type="InterPro" id="IPR036941">
    <property type="entry name" value="Rcpt_L-dom_sf"/>
</dbReference>
<reference evidence="2 3" key="1">
    <citation type="journal article" date="2025" name="Microbiol. Resour. Announc.">
        <title>Draft genome sequences for Neonectria magnoliae and Neonectria punicea, canker pathogens of Liriodendron tulipifera and Acer saccharum in West Virginia.</title>
        <authorList>
            <person name="Petronek H.M."/>
            <person name="Kasson M.T."/>
            <person name="Metheny A.M."/>
            <person name="Stauder C.M."/>
            <person name="Lovett B."/>
            <person name="Lynch S.C."/>
            <person name="Garnas J.R."/>
            <person name="Kasson L.R."/>
            <person name="Stajich J.E."/>
        </authorList>
    </citation>
    <scope>NUCLEOTIDE SEQUENCE [LARGE SCALE GENOMIC DNA]</scope>
    <source>
        <strain evidence="2 3">NRRL 64651</strain>
    </source>
</reference>
<protein>
    <submittedName>
        <fullName evidence="2">Uncharacterized protein</fullName>
    </submittedName>
</protein>
<keyword evidence="1" id="KW-0732">Signal</keyword>
<sequence>MYFQRIFLIIGSLQFFLETVRCVECTNVTISTADDADQVRKDCKTIKGFLRFENVNETLKLDGVETIDGDVGHDGDGFEGDGDMDAPYPTGRTTFDIHSSTLQVIEGNLYFWRFDGLKELRFPNLTRVEKGFSVSRMNWLKVLDITKLSRLGSFDLEANHLTTLRHDGFRGFTGTSYNGGSLSFTAARVDSLDSWFRYPLTIEHTFQEFDPESAPGSVNINGRNLPNVKNITIGWAKTDKVWVRSFGGNGTVGHGITVKFGGSQTKSQEIDLLQLEGNVTVFERGPVLETLEVGKLLFQESDEKEVDLSIFDKVTNLTIDSNPNLQKVRLSPLAVDWEDVNLYMSYNINLTLISEYRDPENKTDKFWYWPRGDIRSIYIASIPVGDGFL</sequence>
<proteinExistence type="predicted"/>
<accession>A0ABR1I4N7</accession>
<dbReference type="Gene3D" id="3.80.20.20">
    <property type="entry name" value="Receptor L-domain"/>
    <property type="match status" value="1"/>
</dbReference>
<evidence type="ECO:0000313" key="2">
    <source>
        <dbReference type="EMBL" id="KAK7428189.1"/>
    </source>
</evidence>
<feature type="signal peptide" evidence="1">
    <location>
        <begin position="1"/>
        <end position="22"/>
    </location>
</feature>
<evidence type="ECO:0000256" key="1">
    <source>
        <dbReference type="SAM" id="SignalP"/>
    </source>
</evidence>
<dbReference type="SUPFAM" id="SSF52058">
    <property type="entry name" value="L domain-like"/>
    <property type="match status" value="1"/>
</dbReference>
<evidence type="ECO:0000313" key="3">
    <source>
        <dbReference type="Proteomes" id="UP001498421"/>
    </source>
</evidence>
<keyword evidence="3" id="KW-1185">Reference proteome</keyword>
<dbReference type="EMBL" id="JAZAVK010000044">
    <property type="protein sequence ID" value="KAK7428189.1"/>
    <property type="molecule type" value="Genomic_DNA"/>
</dbReference>
<feature type="chain" id="PRO_5047444337" evidence="1">
    <location>
        <begin position="23"/>
        <end position="389"/>
    </location>
</feature>
<comment type="caution">
    <text evidence="2">The sequence shown here is derived from an EMBL/GenBank/DDBJ whole genome shotgun (WGS) entry which is preliminary data.</text>
</comment>